<organism evidence="2 3">
    <name type="scientific">Paraphaeosphaeria sporulosa</name>
    <dbReference type="NCBI Taxonomy" id="1460663"/>
    <lineage>
        <taxon>Eukaryota</taxon>
        <taxon>Fungi</taxon>
        <taxon>Dikarya</taxon>
        <taxon>Ascomycota</taxon>
        <taxon>Pezizomycotina</taxon>
        <taxon>Dothideomycetes</taxon>
        <taxon>Pleosporomycetidae</taxon>
        <taxon>Pleosporales</taxon>
        <taxon>Massarineae</taxon>
        <taxon>Didymosphaeriaceae</taxon>
        <taxon>Paraphaeosphaeria</taxon>
    </lineage>
</organism>
<dbReference type="AlphaFoldDB" id="A0A177CRE0"/>
<protein>
    <submittedName>
        <fullName evidence="2">Uncharacterized protein</fullName>
    </submittedName>
</protein>
<gene>
    <name evidence="2" type="ORF">CC84DRAFT_462424</name>
</gene>
<feature type="region of interest" description="Disordered" evidence="1">
    <location>
        <begin position="67"/>
        <end position="92"/>
    </location>
</feature>
<dbReference type="EMBL" id="KV441549">
    <property type="protein sequence ID" value="OAG10085.1"/>
    <property type="molecule type" value="Genomic_DNA"/>
</dbReference>
<proteinExistence type="predicted"/>
<dbReference type="RefSeq" id="XP_018040450.1">
    <property type="nucleotide sequence ID" value="XM_018186382.1"/>
</dbReference>
<accession>A0A177CRE0</accession>
<dbReference type="InParanoid" id="A0A177CRE0"/>
<dbReference type="GeneID" id="28769868"/>
<sequence>MQRSALALGGVCLLRSRGRQLREPWLDEVVVEVLQRRARRNRDETGALEVQGAGGITTAYMVGSGPSLQLGEGAQEQGRWSESQYTHGKIKE</sequence>
<reference evidence="2 3" key="1">
    <citation type="submission" date="2016-05" db="EMBL/GenBank/DDBJ databases">
        <title>Comparative analysis of secretome profiles of manganese(II)-oxidizing ascomycete fungi.</title>
        <authorList>
            <consortium name="DOE Joint Genome Institute"/>
            <person name="Zeiner C.A."/>
            <person name="Purvine S.O."/>
            <person name="Zink E.M."/>
            <person name="Wu S."/>
            <person name="Pasa-Tolic L."/>
            <person name="Chaput D.L."/>
            <person name="Haridas S."/>
            <person name="Grigoriev I.V."/>
            <person name="Santelli C.M."/>
            <person name="Hansel C.M."/>
        </authorList>
    </citation>
    <scope>NUCLEOTIDE SEQUENCE [LARGE SCALE GENOMIC DNA]</scope>
    <source>
        <strain evidence="2 3">AP3s5-JAC2a</strain>
    </source>
</reference>
<keyword evidence="3" id="KW-1185">Reference proteome</keyword>
<dbReference type="Proteomes" id="UP000077069">
    <property type="component" value="Unassembled WGS sequence"/>
</dbReference>
<evidence type="ECO:0000256" key="1">
    <source>
        <dbReference type="SAM" id="MobiDB-lite"/>
    </source>
</evidence>
<dbReference type="OrthoDB" id="10356399at2759"/>
<name>A0A177CRE0_9PLEO</name>
<evidence type="ECO:0000313" key="2">
    <source>
        <dbReference type="EMBL" id="OAG10085.1"/>
    </source>
</evidence>
<evidence type="ECO:0000313" key="3">
    <source>
        <dbReference type="Proteomes" id="UP000077069"/>
    </source>
</evidence>